<dbReference type="InterPro" id="IPR048799">
    <property type="entry name" value="P68_RBP_TagC-like_beta-prop"/>
</dbReference>
<sequence>MTVAGQIDIAGPVGKLLHRRPLKNSTVMQSFGIDPVSGDIFVLQVMEGGLTLSGESGPVSGADRLANGDMCVTRLNRSGAIVGYMYLRGFGHGVNLGVENRSGVIRLWTETASVANSSNEGFGTAITNFEFQTGTVLDYGSSLHTTPYTPVTGARGVTPTIDRSANELIVRFSTGGTMYYERYDLAQAAAGVFTPLQRLAQPTGLGVFQGYASHSGVLYLLDGEHYDSTVSPPSTPYNPPPGNTYITAVEWATGNVLARQFITAAPGLQWREPEGMTVEVVDDVPYLHFGFACEDPGPRTCTIVSLSGAAEVDGVKVLTDWQTIPLASGVSVDQNAPKGRLISVSGVTTLQLSGGVKGTFNADAVIGTLPDTLSPSMETRCNVPRNNSGGYCVARAEAGTDRQLRLYGGTSTNAITWAQLDNFSAVWR</sequence>
<protein>
    <recommendedName>
        <fullName evidence="1">P68 RBP/TagC-like beta-propeller domain-containing protein</fullName>
    </recommendedName>
</protein>
<gene>
    <name evidence="2" type="ORF">N8I84_19050</name>
</gene>
<dbReference type="Pfam" id="PF21311">
    <property type="entry name" value="Phage_RBD_prop"/>
    <property type="match status" value="1"/>
</dbReference>
<proteinExistence type="predicted"/>
<evidence type="ECO:0000259" key="1">
    <source>
        <dbReference type="Pfam" id="PF21311"/>
    </source>
</evidence>
<keyword evidence="3" id="KW-1185">Reference proteome</keyword>
<name>A0ABY6E1N4_9ACTN</name>
<dbReference type="Proteomes" id="UP001061298">
    <property type="component" value="Chromosome"/>
</dbReference>
<reference evidence="2" key="1">
    <citation type="submission" date="2022-10" db="EMBL/GenBank/DDBJ databases">
        <authorList>
            <person name="Mo P."/>
        </authorList>
    </citation>
    <scope>NUCLEOTIDE SEQUENCE</scope>
    <source>
        <strain evidence="2">HUAS 13-4</strain>
    </source>
</reference>
<feature type="domain" description="P68 RBP/TagC-like beta-propeller" evidence="1">
    <location>
        <begin position="27"/>
        <end position="224"/>
    </location>
</feature>
<evidence type="ECO:0000313" key="2">
    <source>
        <dbReference type="EMBL" id="UXY20581.1"/>
    </source>
</evidence>
<dbReference type="EMBL" id="CP106793">
    <property type="protein sequence ID" value="UXY20581.1"/>
    <property type="molecule type" value="Genomic_DNA"/>
</dbReference>
<organism evidence="2 3">
    <name type="scientific">Streptomyces cynarae</name>
    <dbReference type="NCBI Taxonomy" id="2981134"/>
    <lineage>
        <taxon>Bacteria</taxon>
        <taxon>Bacillati</taxon>
        <taxon>Actinomycetota</taxon>
        <taxon>Actinomycetes</taxon>
        <taxon>Kitasatosporales</taxon>
        <taxon>Streptomycetaceae</taxon>
        <taxon>Streptomyces</taxon>
    </lineage>
</organism>
<dbReference type="RefSeq" id="WP_263230662.1">
    <property type="nucleotide sequence ID" value="NZ_CP106793.1"/>
</dbReference>
<accession>A0ABY6E1N4</accession>
<evidence type="ECO:0000313" key="3">
    <source>
        <dbReference type="Proteomes" id="UP001061298"/>
    </source>
</evidence>